<gene>
    <name evidence="5" type="ORF">EXIGLDRAFT_666751</name>
</gene>
<feature type="chain" id="PRO_5007863328" evidence="3">
    <location>
        <begin position="17"/>
        <end position="561"/>
    </location>
</feature>
<evidence type="ECO:0000313" key="6">
    <source>
        <dbReference type="Proteomes" id="UP000077266"/>
    </source>
</evidence>
<dbReference type="InterPro" id="IPR006094">
    <property type="entry name" value="Oxid_FAD_bind_N"/>
</dbReference>
<evidence type="ECO:0000259" key="4">
    <source>
        <dbReference type="PROSITE" id="PS51387"/>
    </source>
</evidence>
<evidence type="ECO:0000256" key="3">
    <source>
        <dbReference type="SAM" id="SignalP"/>
    </source>
</evidence>
<keyword evidence="6" id="KW-1185">Reference proteome</keyword>
<feature type="signal peptide" evidence="3">
    <location>
        <begin position="1"/>
        <end position="16"/>
    </location>
</feature>
<dbReference type="SUPFAM" id="SSF56176">
    <property type="entry name" value="FAD-binding/transporter-associated domain-like"/>
    <property type="match status" value="1"/>
</dbReference>
<dbReference type="GO" id="GO:0016491">
    <property type="term" value="F:oxidoreductase activity"/>
    <property type="evidence" value="ECO:0007669"/>
    <property type="project" value="UniProtKB-KW"/>
</dbReference>
<evidence type="ECO:0000313" key="5">
    <source>
        <dbReference type="EMBL" id="KZW00931.1"/>
    </source>
</evidence>
<evidence type="ECO:0000256" key="1">
    <source>
        <dbReference type="ARBA" id="ARBA00005466"/>
    </source>
</evidence>
<accession>A0A165NLY3</accession>
<feature type="domain" description="FAD-binding PCMH-type" evidence="4">
    <location>
        <begin position="116"/>
        <end position="297"/>
    </location>
</feature>
<dbReference type="InterPro" id="IPR050432">
    <property type="entry name" value="FAD-linked_Oxidoreductases_BP"/>
</dbReference>
<dbReference type="STRING" id="1314781.A0A165NLY3"/>
<dbReference type="PANTHER" id="PTHR13878:SF91">
    <property type="entry name" value="FAD BINDING DOMAIN PROTEIN (AFU_ORTHOLOGUE AFUA_6G12070)-RELATED"/>
    <property type="match status" value="1"/>
</dbReference>
<keyword evidence="2" id="KW-0560">Oxidoreductase</keyword>
<reference evidence="5 6" key="1">
    <citation type="journal article" date="2016" name="Mol. Biol. Evol.">
        <title>Comparative Genomics of Early-Diverging Mushroom-Forming Fungi Provides Insights into the Origins of Lignocellulose Decay Capabilities.</title>
        <authorList>
            <person name="Nagy L.G."/>
            <person name="Riley R."/>
            <person name="Tritt A."/>
            <person name="Adam C."/>
            <person name="Daum C."/>
            <person name="Floudas D."/>
            <person name="Sun H."/>
            <person name="Yadav J.S."/>
            <person name="Pangilinan J."/>
            <person name="Larsson K.H."/>
            <person name="Matsuura K."/>
            <person name="Barry K."/>
            <person name="Labutti K."/>
            <person name="Kuo R."/>
            <person name="Ohm R.A."/>
            <person name="Bhattacharya S.S."/>
            <person name="Shirouzu T."/>
            <person name="Yoshinaga Y."/>
            <person name="Martin F.M."/>
            <person name="Grigoriev I.V."/>
            <person name="Hibbett D.S."/>
        </authorList>
    </citation>
    <scope>NUCLEOTIDE SEQUENCE [LARGE SCALE GENOMIC DNA]</scope>
    <source>
        <strain evidence="5 6">HHB12029</strain>
    </source>
</reference>
<dbReference type="GO" id="GO:0071949">
    <property type="term" value="F:FAD binding"/>
    <property type="evidence" value="ECO:0007669"/>
    <property type="project" value="InterPro"/>
</dbReference>
<dbReference type="EMBL" id="KV425897">
    <property type="protein sequence ID" value="KZW00931.1"/>
    <property type="molecule type" value="Genomic_DNA"/>
</dbReference>
<sequence length="561" mass="59549">MLSIVSFSILISSALAAAPYCLPGNSCFPSTKDLSVFNATVGGRLIKSVPYGSVCYAATYDAEKCAALVANMSNGEYRLEIPDALMYSNWEVTEDGTGCPVPRNVSLTPVQGTCTYGNLAPYIVDATVAQDIVNSVKFAAKYNLRLRVKSTGHDYAGRSSGEGSFTIRTHKLQGTSYIPAFVPSGCSATAEPALLAEAGVNVRGLYTAADKFNRTTIAGVTPTVGALGGYILGAGTGAFSHQKGLGVDNVLQFEVVTTDGTLRIANRCQNSDLFWALRGGGGAFGVTTRAWLKSYAPLKATNSLYGGLIANDTQTWESLIRTFVDLLPALYEKGITGEWSASYPQLGLILQRHFEANETLVSAADSLSALNAAISIPGVYNALNAGQYSTWLEAYEKTIVPTTEDGAAVGINVLLASRIASDALIQSAEGRRKVADYIIAYPKGASIIFQMLVGGAVNVPSTTDTAVNPAWRSSFGFVDIVVGGSTPEVTDAQAALMADMRTRSDAVFGTAVYYNENAPTDNWQEVQWGSNYARLLSIKKKYDPKGVLTCRACVGSEIFGY</sequence>
<dbReference type="InterPro" id="IPR016166">
    <property type="entry name" value="FAD-bd_PCMH"/>
</dbReference>
<dbReference type="AlphaFoldDB" id="A0A165NLY3"/>
<dbReference type="Pfam" id="PF01565">
    <property type="entry name" value="FAD_binding_4"/>
    <property type="match status" value="1"/>
</dbReference>
<dbReference type="InterPro" id="IPR012951">
    <property type="entry name" value="BBE"/>
</dbReference>
<dbReference type="OrthoDB" id="9983560at2759"/>
<dbReference type="Pfam" id="PF08031">
    <property type="entry name" value="BBE"/>
    <property type="match status" value="1"/>
</dbReference>
<dbReference type="Proteomes" id="UP000077266">
    <property type="component" value="Unassembled WGS sequence"/>
</dbReference>
<keyword evidence="3" id="KW-0732">Signal</keyword>
<dbReference type="Gene3D" id="3.30.465.10">
    <property type="match status" value="2"/>
</dbReference>
<dbReference type="PROSITE" id="PS51387">
    <property type="entry name" value="FAD_PCMH"/>
    <property type="match status" value="1"/>
</dbReference>
<proteinExistence type="inferred from homology"/>
<dbReference type="InterPro" id="IPR016169">
    <property type="entry name" value="FAD-bd_PCMH_sub2"/>
</dbReference>
<organism evidence="5 6">
    <name type="scientific">Exidia glandulosa HHB12029</name>
    <dbReference type="NCBI Taxonomy" id="1314781"/>
    <lineage>
        <taxon>Eukaryota</taxon>
        <taxon>Fungi</taxon>
        <taxon>Dikarya</taxon>
        <taxon>Basidiomycota</taxon>
        <taxon>Agaricomycotina</taxon>
        <taxon>Agaricomycetes</taxon>
        <taxon>Auriculariales</taxon>
        <taxon>Exidiaceae</taxon>
        <taxon>Exidia</taxon>
    </lineage>
</organism>
<protein>
    <submittedName>
        <fullName evidence="5">FAD-binding domain-containing protein</fullName>
    </submittedName>
</protein>
<dbReference type="InParanoid" id="A0A165NLY3"/>
<name>A0A165NLY3_EXIGL</name>
<comment type="similarity">
    <text evidence="1">Belongs to the oxygen-dependent FAD-linked oxidoreductase family.</text>
</comment>
<dbReference type="InterPro" id="IPR036318">
    <property type="entry name" value="FAD-bd_PCMH-like_sf"/>
</dbReference>
<evidence type="ECO:0000256" key="2">
    <source>
        <dbReference type="ARBA" id="ARBA00023002"/>
    </source>
</evidence>
<dbReference type="PANTHER" id="PTHR13878">
    <property type="entry name" value="GULONOLACTONE OXIDASE"/>
    <property type="match status" value="1"/>
</dbReference>